<evidence type="ECO:0000313" key="2">
    <source>
        <dbReference type="EMBL" id="KAJ1177100.1"/>
    </source>
</evidence>
<evidence type="ECO:0000256" key="1">
    <source>
        <dbReference type="SAM" id="MobiDB-lite"/>
    </source>
</evidence>
<sequence>MGRTSRIPGALLRVPQGNYSPYVTTASERQRRRLKYPEDASKGERRQEGGRTRMWMKELRASKRRRRCGTANPRRRDQKTDVAEYRQGDRLETTKRESDICRSRPRTRRSMAEPALEYLNLKQNI</sequence>
<gene>
    <name evidence="2" type="ORF">NDU88_002362</name>
</gene>
<dbReference type="Proteomes" id="UP001066276">
    <property type="component" value="Chromosome 3_2"/>
</dbReference>
<evidence type="ECO:0000313" key="3">
    <source>
        <dbReference type="Proteomes" id="UP001066276"/>
    </source>
</evidence>
<accession>A0AAV7TKB1</accession>
<reference evidence="2" key="1">
    <citation type="journal article" date="2022" name="bioRxiv">
        <title>Sequencing and chromosome-scale assembly of the giantPleurodeles waltlgenome.</title>
        <authorList>
            <person name="Brown T."/>
            <person name="Elewa A."/>
            <person name="Iarovenko S."/>
            <person name="Subramanian E."/>
            <person name="Araus A.J."/>
            <person name="Petzold A."/>
            <person name="Susuki M."/>
            <person name="Suzuki K.-i.T."/>
            <person name="Hayashi T."/>
            <person name="Toyoda A."/>
            <person name="Oliveira C."/>
            <person name="Osipova E."/>
            <person name="Leigh N.D."/>
            <person name="Simon A."/>
            <person name="Yun M.H."/>
        </authorList>
    </citation>
    <scope>NUCLEOTIDE SEQUENCE</scope>
    <source>
        <strain evidence="2">20211129_DDA</strain>
        <tissue evidence="2">Liver</tissue>
    </source>
</reference>
<feature type="compositionally biased region" description="Basic and acidic residues" evidence="1">
    <location>
        <begin position="74"/>
        <end position="102"/>
    </location>
</feature>
<comment type="caution">
    <text evidence="2">The sequence shown here is derived from an EMBL/GenBank/DDBJ whole genome shotgun (WGS) entry which is preliminary data.</text>
</comment>
<feature type="compositionally biased region" description="Polar residues" evidence="1">
    <location>
        <begin position="17"/>
        <end position="27"/>
    </location>
</feature>
<keyword evidence="3" id="KW-1185">Reference proteome</keyword>
<name>A0AAV7TKB1_PLEWA</name>
<organism evidence="2 3">
    <name type="scientific">Pleurodeles waltl</name>
    <name type="common">Iberian ribbed newt</name>
    <dbReference type="NCBI Taxonomy" id="8319"/>
    <lineage>
        <taxon>Eukaryota</taxon>
        <taxon>Metazoa</taxon>
        <taxon>Chordata</taxon>
        <taxon>Craniata</taxon>
        <taxon>Vertebrata</taxon>
        <taxon>Euteleostomi</taxon>
        <taxon>Amphibia</taxon>
        <taxon>Batrachia</taxon>
        <taxon>Caudata</taxon>
        <taxon>Salamandroidea</taxon>
        <taxon>Salamandridae</taxon>
        <taxon>Pleurodelinae</taxon>
        <taxon>Pleurodeles</taxon>
    </lineage>
</organism>
<proteinExistence type="predicted"/>
<dbReference type="AlphaFoldDB" id="A0AAV7TKB1"/>
<dbReference type="EMBL" id="JANPWB010000006">
    <property type="protein sequence ID" value="KAJ1177100.1"/>
    <property type="molecule type" value="Genomic_DNA"/>
</dbReference>
<feature type="region of interest" description="Disordered" evidence="1">
    <location>
        <begin position="1"/>
        <end position="51"/>
    </location>
</feature>
<protein>
    <submittedName>
        <fullName evidence="2">Uncharacterized protein</fullName>
    </submittedName>
</protein>
<feature type="compositionally biased region" description="Basic and acidic residues" evidence="1">
    <location>
        <begin position="35"/>
        <end position="51"/>
    </location>
</feature>
<feature type="region of interest" description="Disordered" evidence="1">
    <location>
        <begin position="63"/>
        <end position="114"/>
    </location>
</feature>